<sequence>MVQKGVLRVAQIISNAPAAYPLPPVNQGGTEKVVYELTEELVRRGIEVYLYAARGSSSHAKTIWYPTHLKEAGIRRFVARTLPKGVNLVHDHTFSSAIARRRFKVPTLCTQHIVRNNGAKNSVYVSKRALQIVGKNKGDFVYNGININEYEFSAKKGDYLLFMGRIVKEKGILKAIEVAEKTGLKLLIAGPIKDHGLFEREIKPRLQSNIEYVGAVGGAHKQHLLKHARCLLFPSLWEEPFGLVMIEAMACGTPVLALRNGSVPEVLGGFPNLICDSMEEMARKVLSEPLPSPEKLRSYVESHFTNLIMTDRYLEIYHRVRSQSGRSKRAGRRKGRNGGRAKIPRRLRRNAPARA</sequence>
<evidence type="ECO:0000259" key="2">
    <source>
        <dbReference type="Pfam" id="PF00534"/>
    </source>
</evidence>
<dbReference type="Pfam" id="PF00534">
    <property type="entry name" value="Glycos_transf_1"/>
    <property type="match status" value="1"/>
</dbReference>
<keyword evidence="5" id="KW-1185">Reference proteome</keyword>
<dbReference type="Proteomes" id="UP000317036">
    <property type="component" value="Unassembled WGS sequence"/>
</dbReference>
<dbReference type="CDD" id="cd03802">
    <property type="entry name" value="GT4_AviGT4-like"/>
    <property type="match status" value="1"/>
</dbReference>
<feature type="domain" description="Glycosyl transferase family 1" evidence="2">
    <location>
        <begin position="153"/>
        <end position="278"/>
    </location>
</feature>
<dbReference type="PANTHER" id="PTHR12526:SF595">
    <property type="entry name" value="BLL5217 PROTEIN"/>
    <property type="match status" value="1"/>
</dbReference>
<evidence type="ECO:0000313" key="4">
    <source>
        <dbReference type="EMBL" id="TVY12035.1"/>
    </source>
</evidence>
<dbReference type="AlphaFoldDB" id="A0A559KIR8"/>
<dbReference type="Gene3D" id="3.40.50.2000">
    <property type="entry name" value="Glycogen Phosphorylase B"/>
    <property type="match status" value="2"/>
</dbReference>
<dbReference type="InterPro" id="IPR001296">
    <property type="entry name" value="Glyco_trans_1"/>
</dbReference>
<evidence type="ECO:0000256" key="1">
    <source>
        <dbReference type="SAM" id="MobiDB-lite"/>
    </source>
</evidence>
<dbReference type="InterPro" id="IPR028098">
    <property type="entry name" value="Glyco_trans_4-like_N"/>
</dbReference>
<dbReference type="OrthoDB" id="9795068at2"/>
<dbReference type="EMBL" id="VNJI01000001">
    <property type="protein sequence ID" value="TVY12035.1"/>
    <property type="molecule type" value="Genomic_DNA"/>
</dbReference>
<protein>
    <submittedName>
        <fullName evidence="4">Glycosyltransferase family 4 protein</fullName>
    </submittedName>
</protein>
<feature type="domain" description="Glycosyltransferase subfamily 4-like N-terminal" evidence="3">
    <location>
        <begin position="28"/>
        <end position="115"/>
    </location>
</feature>
<gene>
    <name evidence="4" type="ORF">FPZ49_00605</name>
</gene>
<comment type="caution">
    <text evidence="4">The sequence shown here is derived from an EMBL/GenBank/DDBJ whole genome shotgun (WGS) entry which is preliminary data.</text>
</comment>
<dbReference type="SUPFAM" id="SSF53756">
    <property type="entry name" value="UDP-Glycosyltransferase/glycogen phosphorylase"/>
    <property type="match status" value="1"/>
</dbReference>
<proteinExistence type="predicted"/>
<evidence type="ECO:0000259" key="3">
    <source>
        <dbReference type="Pfam" id="PF13439"/>
    </source>
</evidence>
<reference evidence="4 5" key="1">
    <citation type="submission" date="2019-07" db="EMBL/GenBank/DDBJ databases">
        <authorList>
            <person name="Kim J."/>
        </authorList>
    </citation>
    <scope>NUCLEOTIDE SEQUENCE [LARGE SCALE GENOMIC DNA]</scope>
    <source>
        <strain evidence="4 5">JC52</strain>
    </source>
</reference>
<feature type="compositionally biased region" description="Basic residues" evidence="1">
    <location>
        <begin position="326"/>
        <end position="355"/>
    </location>
</feature>
<dbReference type="GO" id="GO:0016757">
    <property type="term" value="F:glycosyltransferase activity"/>
    <property type="evidence" value="ECO:0007669"/>
    <property type="project" value="InterPro"/>
</dbReference>
<feature type="region of interest" description="Disordered" evidence="1">
    <location>
        <begin position="323"/>
        <end position="355"/>
    </location>
</feature>
<name>A0A559KIR8_9BACL</name>
<dbReference type="PANTHER" id="PTHR12526">
    <property type="entry name" value="GLYCOSYLTRANSFERASE"/>
    <property type="match status" value="1"/>
</dbReference>
<dbReference type="Pfam" id="PF13439">
    <property type="entry name" value="Glyco_transf_4"/>
    <property type="match status" value="1"/>
</dbReference>
<accession>A0A559KIR8</accession>
<evidence type="ECO:0000313" key="5">
    <source>
        <dbReference type="Proteomes" id="UP000317036"/>
    </source>
</evidence>
<organism evidence="4 5">
    <name type="scientific">Paenibacillus cremeus</name>
    <dbReference type="NCBI Taxonomy" id="2163881"/>
    <lineage>
        <taxon>Bacteria</taxon>
        <taxon>Bacillati</taxon>
        <taxon>Bacillota</taxon>
        <taxon>Bacilli</taxon>
        <taxon>Bacillales</taxon>
        <taxon>Paenibacillaceae</taxon>
        <taxon>Paenibacillus</taxon>
    </lineage>
</organism>
<keyword evidence="4" id="KW-0808">Transferase</keyword>